<dbReference type="Proteomes" id="UP000594468">
    <property type="component" value="Chromosome"/>
</dbReference>
<protein>
    <recommendedName>
        <fullName evidence="3">PsbP C-terminal domain-containing protein</fullName>
    </recommendedName>
</protein>
<name>A0A7S8EDP6_9CHLR</name>
<proteinExistence type="predicted"/>
<evidence type="ECO:0000313" key="1">
    <source>
        <dbReference type="EMBL" id="QPC85070.1"/>
    </source>
</evidence>
<dbReference type="AlphaFoldDB" id="A0A7S8EDP6"/>
<dbReference type="RefSeq" id="WP_195173133.1">
    <property type="nucleotide sequence ID" value="NZ_CP062983.1"/>
</dbReference>
<keyword evidence="2" id="KW-1185">Reference proteome</keyword>
<dbReference type="KEGG" id="pmet:G4Y79_12095"/>
<accession>A0A7S8EDP6</accession>
<dbReference type="PROSITE" id="PS51257">
    <property type="entry name" value="PROKAR_LIPOPROTEIN"/>
    <property type="match status" value="1"/>
</dbReference>
<evidence type="ECO:0000313" key="2">
    <source>
        <dbReference type="Proteomes" id="UP000594468"/>
    </source>
</evidence>
<organism evidence="1 2">
    <name type="scientific">Phototrophicus methaneseepsis</name>
    <dbReference type="NCBI Taxonomy" id="2710758"/>
    <lineage>
        <taxon>Bacteria</taxon>
        <taxon>Bacillati</taxon>
        <taxon>Chloroflexota</taxon>
        <taxon>Candidatus Thermofontia</taxon>
        <taxon>Phototrophicales</taxon>
        <taxon>Phototrophicaceae</taxon>
        <taxon>Phototrophicus</taxon>
    </lineage>
</organism>
<sequence>MKNVIVWGLVSGILAGCNLTQTATPPDAGQSNIIVTSPASQATSAPLEPLVGQTYIDEPVGFSFTYPEGWTILANEADNDAVMYAITLASYDLSDVSRGGGIPTGETKVDVYVDRSEPKTLDDAYNLIQRNVDEGMVRIIEQEDMTLQSSMPAIYSHVVGMLGGEAHSYYFIINDYLVSISGFGDAGIIRQIADSVQPSS</sequence>
<evidence type="ECO:0008006" key="3">
    <source>
        <dbReference type="Google" id="ProtNLM"/>
    </source>
</evidence>
<reference evidence="1 2" key="1">
    <citation type="submission" date="2020-02" db="EMBL/GenBank/DDBJ databases">
        <authorList>
            <person name="Zheng R.K."/>
            <person name="Sun C.M."/>
        </authorList>
    </citation>
    <scope>NUCLEOTIDE SEQUENCE [LARGE SCALE GENOMIC DNA]</scope>
    <source>
        <strain evidence="2">rifampicinis</strain>
    </source>
</reference>
<gene>
    <name evidence="1" type="ORF">G4Y79_12095</name>
</gene>
<dbReference type="EMBL" id="CP062983">
    <property type="protein sequence ID" value="QPC85070.1"/>
    <property type="molecule type" value="Genomic_DNA"/>
</dbReference>